<sequence>MSLFDAAEGKLSAAQFRQFADDGHYDGAAEPNCRVIVDTETIWLEGEESSSSREQTTLAFLLSEVNPVRGKVVVVKGVSYELGRRISTTDTEAVHLVAR</sequence>
<dbReference type="EMBL" id="QNSA01000005">
    <property type="protein sequence ID" value="RBP74106.1"/>
    <property type="molecule type" value="Genomic_DNA"/>
</dbReference>
<evidence type="ECO:0000313" key="2">
    <source>
        <dbReference type="EMBL" id="RCW34855.1"/>
    </source>
</evidence>
<dbReference type="AlphaFoldDB" id="A0A368V3C6"/>
<reference evidence="2 3" key="1">
    <citation type="submission" date="2018-07" db="EMBL/GenBank/DDBJ databases">
        <title>Freshwater and sediment microbial communities from various areas in North America, analyzing microbe dynamics in response to fracking.</title>
        <authorList>
            <person name="Lamendella R."/>
        </authorList>
    </citation>
    <scope>NUCLEOTIDE SEQUENCE [LARGE SCALE GENOMIC DNA]</scope>
    <source>
        <strain evidence="2 3">114E</strain>
        <strain evidence="1 4">114E_o</strain>
    </source>
</reference>
<evidence type="ECO:0000313" key="1">
    <source>
        <dbReference type="EMBL" id="RBP74106.1"/>
    </source>
</evidence>
<dbReference type="EMBL" id="QPJB01000005">
    <property type="protein sequence ID" value="RCW34855.1"/>
    <property type="molecule type" value="Genomic_DNA"/>
</dbReference>
<protein>
    <submittedName>
        <fullName evidence="2">Uncharacterized protein</fullName>
    </submittedName>
</protein>
<comment type="caution">
    <text evidence="2">The sequence shown here is derived from an EMBL/GenBank/DDBJ whole genome shotgun (WGS) entry which is preliminary data.</text>
</comment>
<proteinExistence type="predicted"/>
<accession>A0A368V3C6</accession>
<gene>
    <name evidence="2" type="ORF">DET51_105231</name>
    <name evidence="1" type="ORF">DET64_105232</name>
</gene>
<keyword evidence="4" id="KW-1185">Reference proteome</keyword>
<evidence type="ECO:0000313" key="3">
    <source>
        <dbReference type="Proteomes" id="UP000252795"/>
    </source>
</evidence>
<organism evidence="2 3">
    <name type="scientific">Marinobacter nauticus</name>
    <name type="common">Marinobacter hydrocarbonoclasticus</name>
    <name type="synonym">Marinobacter aquaeolei</name>
    <dbReference type="NCBI Taxonomy" id="2743"/>
    <lineage>
        <taxon>Bacteria</taxon>
        <taxon>Pseudomonadati</taxon>
        <taxon>Pseudomonadota</taxon>
        <taxon>Gammaproteobacteria</taxon>
        <taxon>Pseudomonadales</taxon>
        <taxon>Marinobacteraceae</taxon>
        <taxon>Marinobacter</taxon>
    </lineage>
</organism>
<evidence type="ECO:0000313" key="4">
    <source>
        <dbReference type="Proteomes" id="UP000253065"/>
    </source>
</evidence>
<dbReference type="Proteomes" id="UP000253065">
    <property type="component" value="Unassembled WGS sequence"/>
</dbReference>
<name>A0A368V3C6_MARNT</name>
<dbReference type="RefSeq" id="WP_113879722.1">
    <property type="nucleotide sequence ID" value="NZ_QNSA01000005.1"/>
</dbReference>
<dbReference type="Proteomes" id="UP000252795">
    <property type="component" value="Unassembled WGS sequence"/>
</dbReference>